<organism evidence="2 3">
    <name type="scientific">Paracoccus shanxieyensis</name>
    <dbReference type="NCBI Taxonomy" id="2675752"/>
    <lineage>
        <taxon>Bacteria</taxon>
        <taxon>Pseudomonadati</taxon>
        <taxon>Pseudomonadota</taxon>
        <taxon>Alphaproteobacteria</taxon>
        <taxon>Rhodobacterales</taxon>
        <taxon>Paracoccaceae</taxon>
        <taxon>Paracoccus</taxon>
    </lineage>
</organism>
<evidence type="ECO:0000313" key="2">
    <source>
        <dbReference type="EMBL" id="MTH63909.1"/>
    </source>
</evidence>
<evidence type="ECO:0008006" key="4">
    <source>
        <dbReference type="Google" id="ProtNLM"/>
    </source>
</evidence>
<feature type="transmembrane region" description="Helical" evidence="1">
    <location>
        <begin position="20"/>
        <end position="42"/>
    </location>
</feature>
<protein>
    <recommendedName>
        <fullName evidence="4">DUF3311 domain-containing protein</fullName>
    </recommendedName>
</protein>
<name>A0A6L6IVJ6_9RHOB</name>
<dbReference type="AlphaFoldDB" id="A0A6L6IVJ6"/>
<keyword evidence="3" id="KW-1185">Reference proteome</keyword>
<accession>A0A6L6IVJ6</accession>
<proteinExistence type="predicted"/>
<keyword evidence="1" id="KW-1133">Transmembrane helix</keyword>
<comment type="caution">
    <text evidence="2">The sequence shown here is derived from an EMBL/GenBank/DDBJ whole genome shotgun (WGS) entry which is preliminary data.</text>
</comment>
<reference evidence="2 3" key="1">
    <citation type="submission" date="2019-11" db="EMBL/GenBank/DDBJ databases">
        <authorList>
            <person name="Dong K."/>
        </authorList>
    </citation>
    <scope>NUCLEOTIDE SEQUENCE [LARGE SCALE GENOMIC DNA]</scope>
    <source>
        <strain evidence="2 3">DK608</strain>
    </source>
</reference>
<sequence length="84" mass="9372">MRLRGPRLFLGRAAYRRRRLIDATRLVPVAFAAAVLLPLVWLPERFSFATGTLWLAGGWSVTILATALLHRAIGRDSPEDEDDA</sequence>
<dbReference type="EMBL" id="WMII01000004">
    <property type="protein sequence ID" value="MTH63909.1"/>
    <property type="molecule type" value="Genomic_DNA"/>
</dbReference>
<feature type="transmembrane region" description="Helical" evidence="1">
    <location>
        <begin position="48"/>
        <end position="69"/>
    </location>
</feature>
<gene>
    <name evidence="2" type="ORF">GL284_06480</name>
</gene>
<keyword evidence="1" id="KW-0472">Membrane</keyword>
<dbReference type="RefSeq" id="WP_155043772.1">
    <property type="nucleotide sequence ID" value="NZ_WMIH01000003.1"/>
</dbReference>
<dbReference type="Proteomes" id="UP000478740">
    <property type="component" value="Unassembled WGS sequence"/>
</dbReference>
<evidence type="ECO:0000313" key="3">
    <source>
        <dbReference type="Proteomes" id="UP000478740"/>
    </source>
</evidence>
<evidence type="ECO:0000256" key="1">
    <source>
        <dbReference type="SAM" id="Phobius"/>
    </source>
</evidence>
<keyword evidence="1" id="KW-0812">Transmembrane</keyword>